<organism evidence="2">
    <name type="scientific">Opuntia streptacantha</name>
    <name type="common">Prickly pear cactus</name>
    <name type="synonym">Opuntia cardona</name>
    <dbReference type="NCBI Taxonomy" id="393608"/>
    <lineage>
        <taxon>Eukaryota</taxon>
        <taxon>Viridiplantae</taxon>
        <taxon>Streptophyta</taxon>
        <taxon>Embryophyta</taxon>
        <taxon>Tracheophyta</taxon>
        <taxon>Spermatophyta</taxon>
        <taxon>Magnoliopsida</taxon>
        <taxon>eudicotyledons</taxon>
        <taxon>Gunneridae</taxon>
        <taxon>Pentapetalae</taxon>
        <taxon>Caryophyllales</taxon>
        <taxon>Cactineae</taxon>
        <taxon>Cactaceae</taxon>
        <taxon>Opuntioideae</taxon>
        <taxon>Opuntia</taxon>
    </lineage>
</organism>
<evidence type="ECO:0000256" key="1">
    <source>
        <dbReference type="SAM" id="MobiDB-lite"/>
    </source>
</evidence>
<dbReference type="PANTHER" id="PTHR35689:SF1">
    <property type="entry name" value="EARLY ENDOSOME ANTIGEN"/>
    <property type="match status" value="1"/>
</dbReference>
<dbReference type="AlphaFoldDB" id="A0A7C9B100"/>
<proteinExistence type="predicted"/>
<protein>
    <submittedName>
        <fullName evidence="2">Uncharacterized protein</fullName>
    </submittedName>
</protein>
<accession>A0A7C9B100</accession>
<dbReference type="PANTHER" id="PTHR35689">
    <property type="entry name" value="EARLY ENDOSOME ANTIGEN"/>
    <property type="match status" value="1"/>
</dbReference>
<evidence type="ECO:0000313" key="2">
    <source>
        <dbReference type="EMBL" id="MBA4679313.1"/>
    </source>
</evidence>
<feature type="region of interest" description="Disordered" evidence="1">
    <location>
        <begin position="44"/>
        <end position="102"/>
    </location>
</feature>
<reference evidence="2" key="2">
    <citation type="submission" date="2020-07" db="EMBL/GenBank/DDBJ databases">
        <authorList>
            <person name="Vera ALvarez R."/>
            <person name="Arias-Moreno D.M."/>
            <person name="Jimenez-Jacinto V."/>
            <person name="Jimenez-Bremont J.F."/>
            <person name="Swaminathan K."/>
            <person name="Moose S.P."/>
            <person name="Guerrero-Gonzalez M.L."/>
            <person name="Marino-Ramirez L."/>
            <person name="Landsman D."/>
            <person name="Rodriguez-Kessler M."/>
            <person name="Delgado-Sanchez P."/>
        </authorList>
    </citation>
    <scope>NUCLEOTIDE SEQUENCE</scope>
    <source>
        <tissue evidence="2">Cladode</tissue>
    </source>
</reference>
<feature type="compositionally biased region" description="Polar residues" evidence="1">
    <location>
        <begin position="91"/>
        <end position="102"/>
    </location>
</feature>
<name>A0A7C9B100_OPUST</name>
<reference evidence="2" key="1">
    <citation type="journal article" date="2013" name="J. Plant Res.">
        <title>Effect of fungi and light on seed germination of three Opuntia species from semiarid lands of central Mexico.</title>
        <authorList>
            <person name="Delgado-Sanchez P."/>
            <person name="Jimenez-Bremont J.F."/>
            <person name="Guerrero-Gonzalez Mde L."/>
            <person name="Flores J."/>
        </authorList>
    </citation>
    <scope>NUCLEOTIDE SEQUENCE</scope>
    <source>
        <tissue evidence="2">Cladode</tissue>
    </source>
</reference>
<sequence length="102" mass="11713">MIPDCSCLTISVRCVQVRVLFEENNVMHEENKRLFKLCNSKTEYDCSGEHSPDTTNKSKRRKILPEMSCPVEKKMDSDDLALPKRPLSPLKENSPTSESRKN</sequence>
<dbReference type="EMBL" id="GISG01282935">
    <property type="protein sequence ID" value="MBA4679313.1"/>
    <property type="molecule type" value="Transcribed_RNA"/>
</dbReference>